<keyword evidence="9" id="KW-1185">Reference proteome</keyword>
<evidence type="ECO:0000259" key="7">
    <source>
        <dbReference type="Pfam" id="PF14322"/>
    </source>
</evidence>
<organism evidence="8 9">
    <name type="scientific">Gaetbulibacter jejuensis</name>
    <dbReference type="NCBI Taxonomy" id="584607"/>
    <lineage>
        <taxon>Bacteria</taxon>
        <taxon>Pseudomonadati</taxon>
        <taxon>Bacteroidota</taxon>
        <taxon>Flavobacteriia</taxon>
        <taxon>Flavobacteriales</taxon>
        <taxon>Flavobacteriaceae</taxon>
        <taxon>Gaetbulibacter</taxon>
    </lineage>
</organism>
<dbReference type="Proteomes" id="UP001500736">
    <property type="component" value="Unassembled WGS sequence"/>
</dbReference>
<dbReference type="Gene3D" id="1.25.40.900">
    <property type="match status" value="1"/>
</dbReference>
<evidence type="ECO:0000313" key="8">
    <source>
        <dbReference type="EMBL" id="GAA0748938.1"/>
    </source>
</evidence>
<evidence type="ECO:0000313" key="9">
    <source>
        <dbReference type="Proteomes" id="UP001500736"/>
    </source>
</evidence>
<gene>
    <name evidence="8" type="ORF">GCM10009431_27990</name>
</gene>
<evidence type="ECO:0000256" key="5">
    <source>
        <dbReference type="ARBA" id="ARBA00023237"/>
    </source>
</evidence>
<feature type="domain" description="SusD-like N-terminal" evidence="7">
    <location>
        <begin position="34"/>
        <end position="223"/>
    </location>
</feature>
<comment type="similarity">
    <text evidence="2">Belongs to the SusD family.</text>
</comment>
<keyword evidence="5" id="KW-0998">Cell outer membrane</keyword>
<evidence type="ECO:0000256" key="4">
    <source>
        <dbReference type="ARBA" id="ARBA00023136"/>
    </source>
</evidence>
<comment type="subcellular location">
    <subcellularLocation>
        <location evidence="1">Cell outer membrane</location>
    </subcellularLocation>
</comment>
<evidence type="ECO:0000259" key="6">
    <source>
        <dbReference type="Pfam" id="PF07980"/>
    </source>
</evidence>
<dbReference type="SUPFAM" id="SSF48452">
    <property type="entry name" value="TPR-like"/>
    <property type="match status" value="1"/>
</dbReference>
<dbReference type="Pfam" id="PF07980">
    <property type="entry name" value="SusD_RagB"/>
    <property type="match status" value="1"/>
</dbReference>
<evidence type="ECO:0000256" key="1">
    <source>
        <dbReference type="ARBA" id="ARBA00004442"/>
    </source>
</evidence>
<dbReference type="Gene3D" id="2.20.20.130">
    <property type="match status" value="1"/>
</dbReference>
<keyword evidence="4" id="KW-0472">Membrane</keyword>
<dbReference type="RefSeq" id="WP_262733740.1">
    <property type="nucleotide sequence ID" value="NZ_BAAAGF010000005.1"/>
</dbReference>
<dbReference type="InterPro" id="IPR012944">
    <property type="entry name" value="SusD_RagB_dom"/>
</dbReference>
<dbReference type="EMBL" id="BAAAGF010000005">
    <property type="protein sequence ID" value="GAA0748938.1"/>
    <property type="molecule type" value="Genomic_DNA"/>
</dbReference>
<dbReference type="PROSITE" id="PS51257">
    <property type="entry name" value="PROKAR_LIPOPROTEIN"/>
    <property type="match status" value="1"/>
</dbReference>
<evidence type="ECO:0000256" key="2">
    <source>
        <dbReference type="ARBA" id="ARBA00006275"/>
    </source>
</evidence>
<dbReference type="Gene3D" id="1.25.40.390">
    <property type="match status" value="1"/>
</dbReference>
<name>A0ABN1JY97_9FLAO</name>
<dbReference type="InterPro" id="IPR011990">
    <property type="entry name" value="TPR-like_helical_dom_sf"/>
</dbReference>
<accession>A0ABN1JY97</accession>
<sequence length="472" mass="51939">MKKYIYLLTLSLIFFSCDERLDLNPYGSTGAEVALVTPADFENAINGMYTQMESANYYGANFMSFPDVLTDNLIYNPDGRQTQRVTYEWRYNANATQGAFMAQAYRVIQQANFILENIDRLEEGSQKNNIRAQALAGRALSHFNLCNLFGKIPTQSADAGSALGMPYLTSSDIRQTPARNTVSEVYDNIITDLQTAANQISSENGIERFNRNAVYGLLSRVHLYAGNMPDVVTAANQVTASVSTTANFPSIWDDSSDDGVLFELKNFDADTNVSTGVPYSQTLTDGIYSEYVVEFGLNNLYQPSDIRRFAYIDTSPFGSTGIYNHVAKYLSSSVNTGSGVVDSKVIRAAEVQLNKAEALASMTGQDGAALAALDLVRSNRYAGFVSGGETGQALKDAIQLERRLELAFEGHRFFDVKRQGLPINRTNAGEFFDGTGTPPLFLTLTASDHRFQLPIPKSEIDVNPNMEQNPGY</sequence>
<protein>
    <submittedName>
        <fullName evidence="8">RagB/SusD family nutrient uptake outer membrane protein</fullName>
    </submittedName>
</protein>
<comment type="caution">
    <text evidence="8">The sequence shown here is derived from an EMBL/GenBank/DDBJ whole genome shotgun (WGS) entry which is preliminary data.</text>
</comment>
<feature type="domain" description="RagB/SusD" evidence="6">
    <location>
        <begin position="323"/>
        <end position="472"/>
    </location>
</feature>
<evidence type="ECO:0000256" key="3">
    <source>
        <dbReference type="ARBA" id="ARBA00022729"/>
    </source>
</evidence>
<dbReference type="InterPro" id="IPR033985">
    <property type="entry name" value="SusD-like_N"/>
</dbReference>
<proteinExistence type="inferred from homology"/>
<keyword evidence="3" id="KW-0732">Signal</keyword>
<dbReference type="Pfam" id="PF14322">
    <property type="entry name" value="SusD-like_3"/>
    <property type="match status" value="1"/>
</dbReference>
<reference evidence="8 9" key="1">
    <citation type="journal article" date="2019" name="Int. J. Syst. Evol. Microbiol.">
        <title>The Global Catalogue of Microorganisms (GCM) 10K type strain sequencing project: providing services to taxonomists for standard genome sequencing and annotation.</title>
        <authorList>
            <consortium name="The Broad Institute Genomics Platform"/>
            <consortium name="The Broad Institute Genome Sequencing Center for Infectious Disease"/>
            <person name="Wu L."/>
            <person name="Ma J."/>
        </authorList>
    </citation>
    <scope>NUCLEOTIDE SEQUENCE [LARGE SCALE GENOMIC DNA]</scope>
    <source>
        <strain evidence="8 9">JCM 15976</strain>
    </source>
</reference>
<dbReference type="CDD" id="cd08977">
    <property type="entry name" value="SusD"/>
    <property type="match status" value="1"/>
</dbReference>